<reference evidence="7" key="1">
    <citation type="submission" date="2018-05" db="EMBL/GenBank/DDBJ databases">
        <authorList>
            <person name="Lanie J.A."/>
            <person name="Ng W.-L."/>
            <person name="Kazmierczak K.M."/>
            <person name="Andrzejewski T.M."/>
            <person name="Davidsen T.M."/>
            <person name="Wayne K.J."/>
            <person name="Tettelin H."/>
            <person name="Glass J.I."/>
            <person name="Rusch D."/>
            <person name="Podicherti R."/>
            <person name="Tsui H.-C.T."/>
            <person name="Winkler M.E."/>
        </authorList>
    </citation>
    <scope>NUCLEOTIDE SEQUENCE</scope>
</reference>
<dbReference type="InterPro" id="IPR047952">
    <property type="entry name" value="Transpos_IS4"/>
</dbReference>
<comment type="similarity">
    <text evidence="1">Belongs to the transposase 11 family.</text>
</comment>
<feature type="domain" description="DUF4372" evidence="6">
    <location>
        <begin position="4"/>
        <end position="76"/>
    </location>
</feature>
<gene>
    <name evidence="7" type="ORF">METZ01_LOCUS212055</name>
</gene>
<dbReference type="Gene3D" id="3.90.350.10">
    <property type="entry name" value="Transposase Inhibitor Protein From Tn5, Chain A, domain 1"/>
    <property type="match status" value="1"/>
</dbReference>
<dbReference type="NCBIfam" id="NF033592">
    <property type="entry name" value="transpos_IS4_1"/>
    <property type="match status" value="1"/>
</dbReference>
<name>A0A382FAX0_9ZZZZ</name>
<evidence type="ECO:0000313" key="7">
    <source>
        <dbReference type="EMBL" id="SVB59201.1"/>
    </source>
</evidence>
<dbReference type="InterPro" id="IPR012337">
    <property type="entry name" value="RNaseH-like_sf"/>
</dbReference>
<dbReference type="EMBL" id="UINC01048543">
    <property type="protein sequence ID" value="SVB59201.1"/>
    <property type="molecule type" value="Genomic_DNA"/>
</dbReference>
<keyword evidence="3" id="KW-0238">DNA-binding</keyword>
<dbReference type="PANTHER" id="PTHR33258:SF1">
    <property type="entry name" value="TRANSPOSASE INSL FOR INSERTION SEQUENCE ELEMENT IS186A-RELATED"/>
    <property type="match status" value="1"/>
</dbReference>
<evidence type="ECO:0000259" key="5">
    <source>
        <dbReference type="Pfam" id="PF01609"/>
    </source>
</evidence>
<feature type="domain" description="Transposase IS4-like" evidence="5">
    <location>
        <begin position="122"/>
        <end position="333"/>
    </location>
</feature>
<evidence type="ECO:0000256" key="4">
    <source>
        <dbReference type="ARBA" id="ARBA00023172"/>
    </source>
</evidence>
<dbReference type="GO" id="GO:0006313">
    <property type="term" value="P:DNA transposition"/>
    <property type="evidence" value="ECO:0007669"/>
    <property type="project" value="InterPro"/>
</dbReference>
<dbReference type="GO" id="GO:0004803">
    <property type="term" value="F:transposase activity"/>
    <property type="evidence" value="ECO:0007669"/>
    <property type="project" value="InterPro"/>
</dbReference>
<dbReference type="Pfam" id="PF01609">
    <property type="entry name" value="DDE_Tnp_1"/>
    <property type="match status" value="1"/>
</dbReference>
<organism evidence="7">
    <name type="scientific">marine metagenome</name>
    <dbReference type="NCBI Taxonomy" id="408172"/>
    <lineage>
        <taxon>unclassified sequences</taxon>
        <taxon>metagenomes</taxon>
        <taxon>ecological metagenomes</taxon>
    </lineage>
</organism>
<sequence length="393" mass="45866">MFKGQYVFSQITDHLPLHTFRRCVERYQGERYVKQFRCFDQYLAMSFAQLTHRESLRDIEACLKAQSSKLYHMGLRSSISRSTLADANEQRDWRIYADFAQALIKIARPLYAGDELGLDLKNTVYALDASTIDLCFSVFPWALFRSTKSAVKLHTLLDLRGNIPSFIHISEGKLHDVNALDMIIPEAGSFYVMDRAYLDFERLFSLNNSGAFFVIRSKNNILFKRRYSSPVEKTNGIRCDQTIRLTGLNTKNKYPKPLRRVKYHDNETNKTLNLLTNNEIIPAQTVADLYRYRWKVELFFKWIKQHLHIRTFFGTSENALKSQIWIAISVYVLIAIIKKQLKIKAELYTILQVLSLTLFEKIPLEQLLGNSHYMEHTRENAIQLNLFDNLTGH</sequence>
<dbReference type="GO" id="GO:0003677">
    <property type="term" value="F:DNA binding"/>
    <property type="evidence" value="ECO:0007669"/>
    <property type="project" value="UniProtKB-KW"/>
</dbReference>
<evidence type="ECO:0000259" key="6">
    <source>
        <dbReference type="Pfam" id="PF14294"/>
    </source>
</evidence>
<keyword evidence="2" id="KW-0815">Transposition</keyword>
<proteinExistence type="inferred from homology"/>
<keyword evidence="4" id="KW-0233">DNA recombination</keyword>
<evidence type="ECO:0000256" key="1">
    <source>
        <dbReference type="ARBA" id="ARBA00010075"/>
    </source>
</evidence>
<evidence type="ECO:0000256" key="2">
    <source>
        <dbReference type="ARBA" id="ARBA00022578"/>
    </source>
</evidence>
<dbReference type="Pfam" id="PF14294">
    <property type="entry name" value="DUF4372"/>
    <property type="match status" value="1"/>
</dbReference>
<dbReference type="SUPFAM" id="SSF53098">
    <property type="entry name" value="Ribonuclease H-like"/>
    <property type="match status" value="1"/>
</dbReference>
<protein>
    <recommendedName>
        <fullName evidence="8">Transposase IS4-like domain-containing protein</fullName>
    </recommendedName>
</protein>
<accession>A0A382FAX0</accession>
<dbReference type="PANTHER" id="PTHR33258">
    <property type="entry name" value="TRANSPOSASE INSL FOR INSERTION SEQUENCE ELEMENT IS186A-RELATED"/>
    <property type="match status" value="1"/>
</dbReference>
<dbReference type="InterPro" id="IPR002559">
    <property type="entry name" value="Transposase_11"/>
</dbReference>
<evidence type="ECO:0008006" key="8">
    <source>
        <dbReference type="Google" id="ProtNLM"/>
    </source>
</evidence>
<evidence type="ECO:0000256" key="3">
    <source>
        <dbReference type="ARBA" id="ARBA00023125"/>
    </source>
</evidence>
<dbReference type="InterPro" id="IPR025399">
    <property type="entry name" value="DUF4372"/>
</dbReference>
<dbReference type="AlphaFoldDB" id="A0A382FAX0"/>